<comment type="similarity">
    <text evidence="5">Belongs to the DltC family.</text>
</comment>
<dbReference type="Proteomes" id="UP000758611">
    <property type="component" value="Unassembled WGS sequence"/>
</dbReference>
<name>A0A0B4S2S3_9FIRM</name>
<dbReference type="InterPro" id="IPR036736">
    <property type="entry name" value="ACP-like_sf"/>
</dbReference>
<dbReference type="EMBL" id="CP009761">
    <property type="protein sequence ID" value="AIZ36819.1"/>
    <property type="molecule type" value="Genomic_DNA"/>
</dbReference>
<dbReference type="InterPro" id="IPR009081">
    <property type="entry name" value="PP-bd_ACP"/>
</dbReference>
<evidence type="ECO:0000259" key="6">
    <source>
        <dbReference type="PROSITE" id="PS50075"/>
    </source>
</evidence>
<dbReference type="GO" id="GO:0070395">
    <property type="term" value="P:lipoteichoic acid biosynthetic process"/>
    <property type="evidence" value="ECO:0007669"/>
    <property type="project" value="UniProtKB-UniRule"/>
</dbReference>
<dbReference type="Pfam" id="PF00550">
    <property type="entry name" value="PP-binding"/>
    <property type="match status" value="1"/>
</dbReference>
<dbReference type="GeneID" id="93385388"/>
<evidence type="ECO:0000313" key="7">
    <source>
        <dbReference type="EMBL" id="AIZ36819.1"/>
    </source>
</evidence>
<proteinExistence type="inferred from homology"/>
<accession>A0A0B4S2S3</accession>
<keyword evidence="7" id="KW-0436">Ligase</keyword>
<comment type="subcellular location">
    <subcellularLocation>
        <location evidence="5">Cytoplasm</location>
    </subcellularLocation>
</comment>
<dbReference type="GO" id="GO:0036370">
    <property type="term" value="F:D-alanyl carrier activity"/>
    <property type="evidence" value="ECO:0007669"/>
    <property type="project" value="UniProtKB-UniRule"/>
</dbReference>
<dbReference type="EMBL" id="JABZRE010000006">
    <property type="protein sequence ID" value="MBF1306743.1"/>
    <property type="molecule type" value="Genomic_DNA"/>
</dbReference>
<reference evidence="7 10" key="1">
    <citation type="submission" date="2014-10" db="EMBL/GenBank/DDBJ databases">
        <title>Complete genome sequence of Parvimonas micra KCOM 1535 (= ChDC B708).</title>
        <authorList>
            <person name="Kook J.-K."/>
            <person name="Park S.-N."/>
            <person name="Lim Y.K."/>
            <person name="Roh H."/>
        </authorList>
    </citation>
    <scope>NUCLEOTIDE SEQUENCE [LARGE SCALE GENOMIC DNA]</scope>
    <source>
        <strain evidence="7">KCOM 1535</strain>
        <strain evidence="10">KCOM 1535 / ChDC B708</strain>
    </source>
</reference>
<dbReference type="OrthoDB" id="6462171at2"/>
<comment type="function">
    <text evidence="5">Carrier protein involved in the D-alanylation of lipoteichoic acid (LTA). The loading of thioester-linked D-alanine onto DltC is catalyzed by D-alanine--D-alanyl carrier protein ligase DltA. The DltC-carried D-alanyl group is further transferred to cell membrane phosphatidylglycerol (PG) by forming an ester bond, probably catalyzed by DltD. D-alanylation of LTA plays an important role in modulating the properties of the cell wall in Gram-positive bacteria, influencing the net charge of the cell wall.</text>
</comment>
<dbReference type="NCBIfam" id="TIGR01688">
    <property type="entry name" value="dltC"/>
    <property type="match status" value="1"/>
</dbReference>
<evidence type="ECO:0000256" key="5">
    <source>
        <dbReference type="HAMAP-Rule" id="MF_00565"/>
    </source>
</evidence>
<dbReference type="STRING" id="33033.NW74_05450"/>
<dbReference type="PROSITE" id="PS50075">
    <property type="entry name" value="CARRIER"/>
    <property type="match status" value="1"/>
</dbReference>
<dbReference type="Gene3D" id="1.10.1200.10">
    <property type="entry name" value="ACP-like"/>
    <property type="match status" value="1"/>
</dbReference>
<evidence type="ECO:0000256" key="1">
    <source>
        <dbReference type="ARBA" id="ARBA00022450"/>
    </source>
</evidence>
<dbReference type="Proteomes" id="UP001210690">
    <property type="component" value="Chromosome"/>
</dbReference>
<comment type="pathway">
    <text evidence="5">Cell wall biogenesis; lipoteichoic acid biosynthesis.</text>
</comment>
<dbReference type="GO" id="GO:0016874">
    <property type="term" value="F:ligase activity"/>
    <property type="evidence" value="ECO:0007669"/>
    <property type="project" value="UniProtKB-KW"/>
</dbReference>
<evidence type="ECO:0000313" key="9">
    <source>
        <dbReference type="EMBL" id="WBB31360.1"/>
    </source>
</evidence>
<evidence type="ECO:0000313" key="8">
    <source>
        <dbReference type="EMBL" id="MBF1306743.1"/>
    </source>
</evidence>
<keyword evidence="1 5" id="KW-0596">Phosphopantetheine</keyword>
<dbReference type="RefSeq" id="WP_004833096.1">
    <property type="nucleotide sequence ID" value="NZ_BHYQ01000003.1"/>
</dbReference>
<dbReference type="InterPro" id="IPR003230">
    <property type="entry name" value="DltC"/>
</dbReference>
<dbReference type="AlphaFoldDB" id="A0A0B4S2S3"/>
<dbReference type="HAMAP" id="MF_00565">
    <property type="entry name" value="DltC"/>
    <property type="match status" value="1"/>
</dbReference>
<keyword evidence="2 5" id="KW-0963">Cytoplasm</keyword>
<dbReference type="UniPathway" id="UPA00556"/>
<reference evidence="8" key="2">
    <citation type="submission" date="2020-04" db="EMBL/GenBank/DDBJ databases">
        <title>Deep metagenomics examines the oral microbiome during advanced dental caries in children, revealing novel taxa and co-occurrences with host molecules.</title>
        <authorList>
            <person name="Baker J.L."/>
            <person name="Morton J.T."/>
            <person name="Dinis M."/>
            <person name="Alvarez R."/>
            <person name="Tran N.C."/>
            <person name="Knight R."/>
            <person name="Edlund A."/>
        </authorList>
    </citation>
    <scope>NUCLEOTIDE SEQUENCE</scope>
    <source>
        <strain evidence="8">JCVI_23_bin.11</strain>
    </source>
</reference>
<sequence length="75" mass="8760">MEEKVFEILEDICEEDLRETPDVNIFEEGFMDSLGLVRFIVEVEEQLGITLGIMELDKEVVNTPNKIIEFLNNRK</sequence>
<comment type="PTM">
    <text evidence="5">4'-phosphopantetheine is transferred from CoA to a specific serine of apo-DCP.</text>
</comment>
<dbReference type="GO" id="GO:0005737">
    <property type="term" value="C:cytoplasm"/>
    <property type="evidence" value="ECO:0007669"/>
    <property type="project" value="UniProtKB-SubCell"/>
</dbReference>
<organism evidence="7 10">
    <name type="scientific">Parvimonas micra</name>
    <dbReference type="NCBI Taxonomy" id="33033"/>
    <lineage>
        <taxon>Bacteria</taxon>
        <taxon>Bacillati</taxon>
        <taxon>Bacillota</taxon>
        <taxon>Tissierellia</taxon>
        <taxon>Tissierellales</taxon>
        <taxon>Peptoniphilaceae</taxon>
        <taxon>Parvimonas</taxon>
    </lineage>
</organism>
<keyword evidence="4 5" id="KW-0961">Cell wall biogenesis/degradation</keyword>
<dbReference type="Proteomes" id="UP000031386">
    <property type="component" value="Chromosome"/>
</dbReference>
<protein>
    <recommendedName>
        <fullName evidence="5">D-alanyl carrier protein</fullName>
        <shortName evidence="5">DCP</shortName>
    </recommendedName>
    <alternativeName>
        <fullName evidence="5">D-alanine--poly(phosphoribitol) ligase subunit 2</fullName>
    </alternativeName>
</protein>
<feature type="modified residue" description="O-(pantetheine 4'-phosphoryl)serine" evidence="5">
    <location>
        <position position="33"/>
    </location>
</feature>
<dbReference type="EMBL" id="CP101412">
    <property type="protein sequence ID" value="WBB31360.1"/>
    <property type="molecule type" value="Genomic_DNA"/>
</dbReference>
<evidence type="ECO:0000256" key="2">
    <source>
        <dbReference type="ARBA" id="ARBA00022490"/>
    </source>
</evidence>
<feature type="domain" description="Carrier" evidence="6">
    <location>
        <begin position="1"/>
        <end position="75"/>
    </location>
</feature>
<dbReference type="SUPFAM" id="SSF47336">
    <property type="entry name" value="ACP-like"/>
    <property type="match status" value="1"/>
</dbReference>
<dbReference type="GO" id="GO:0071555">
    <property type="term" value="P:cell wall organization"/>
    <property type="evidence" value="ECO:0007669"/>
    <property type="project" value="UniProtKB-KW"/>
</dbReference>
<evidence type="ECO:0000313" key="10">
    <source>
        <dbReference type="Proteomes" id="UP000031386"/>
    </source>
</evidence>
<dbReference type="NCBIfam" id="NF003464">
    <property type="entry name" value="PRK05087.1"/>
    <property type="match status" value="1"/>
</dbReference>
<evidence type="ECO:0000256" key="4">
    <source>
        <dbReference type="ARBA" id="ARBA00023316"/>
    </source>
</evidence>
<gene>
    <name evidence="5 8" type="primary">dltC</name>
    <name evidence="8" type="ORF">HXM94_02980</name>
    <name evidence="9" type="ORF">NM222_02480</name>
    <name evidence="7" type="ORF">NW74_05450</name>
</gene>
<dbReference type="KEGG" id="pmic:NW74_05450"/>
<keyword evidence="3 5" id="KW-0597">Phosphoprotein</keyword>
<reference evidence="9" key="3">
    <citation type="submission" date="2022-07" db="EMBL/GenBank/DDBJ databases">
        <title>Parvimonas micra travels from the subgingival sulcus of the human oral cavity to the colorectal adenocarcinoma.</title>
        <authorList>
            <person name="Conde-Perez K."/>
            <person name="Buetas E."/>
            <person name="Aja-Macaya P."/>
            <person name="Martin-De Arribas E."/>
            <person name="Iglesias-Corras I."/>
            <person name="Trigo-Tasende N."/>
            <person name="Nasser-Ali M."/>
            <person name="Estevez L.S."/>
            <person name="Rumbo-Feal S."/>
            <person name="Otero-Alen B."/>
            <person name="Noguera J.F."/>
            <person name="Concha A."/>
            <person name="Pardinas-Lopez S."/>
            <person name="Carda-Dieguez M."/>
            <person name="Gomez-Randulfe I."/>
            <person name="Martinez-Lago N."/>
            <person name="Ladra S."/>
            <person name="Aparicio L.A."/>
            <person name="Bou G."/>
            <person name="Mira A."/>
            <person name="Vallejo J.A."/>
            <person name="Poza M."/>
        </authorList>
    </citation>
    <scope>NUCLEOTIDE SEQUENCE</scope>
    <source>
        <strain evidence="9">PM102KC-G-1</strain>
    </source>
</reference>
<evidence type="ECO:0000256" key="3">
    <source>
        <dbReference type="ARBA" id="ARBA00022553"/>
    </source>
</evidence>
<keyword evidence="10" id="KW-1185">Reference proteome</keyword>